<feature type="compositionally biased region" description="Low complexity" evidence="1">
    <location>
        <begin position="764"/>
        <end position="783"/>
    </location>
</feature>
<keyword evidence="4" id="KW-1185">Reference proteome</keyword>
<dbReference type="SUPFAM" id="SSF49879">
    <property type="entry name" value="SMAD/FHA domain"/>
    <property type="match status" value="1"/>
</dbReference>
<feature type="compositionally biased region" description="Basic and acidic residues" evidence="1">
    <location>
        <begin position="845"/>
        <end position="856"/>
    </location>
</feature>
<feature type="region of interest" description="Disordered" evidence="1">
    <location>
        <begin position="296"/>
        <end position="344"/>
    </location>
</feature>
<feature type="region of interest" description="Disordered" evidence="1">
    <location>
        <begin position="90"/>
        <end position="112"/>
    </location>
</feature>
<comment type="caution">
    <text evidence="3">The sequence shown here is derived from an EMBL/GenBank/DDBJ whole genome shotgun (WGS) entry which is preliminary data.</text>
</comment>
<dbReference type="AlphaFoldDB" id="A0AAN6GQ75"/>
<feature type="compositionally biased region" description="Basic and acidic residues" evidence="1">
    <location>
        <begin position="961"/>
        <end position="973"/>
    </location>
</feature>
<dbReference type="Proteomes" id="UP001176517">
    <property type="component" value="Unassembled WGS sequence"/>
</dbReference>
<protein>
    <recommendedName>
        <fullName evidence="2">FHA domain-containing protein</fullName>
    </recommendedName>
</protein>
<dbReference type="PANTHER" id="PTHR15715:SF37">
    <property type="entry name" value="LD47843P"/>
    <property type="match status" value="1"/>
</dbReference>
<sequence>MSITARPLTYNSYHNPVSYEEPGRPLNLPASSPSSSNPESNQLGIIRNGGATNNNLLHPEQQQPPFPALHLFSLNNTFAPKHILLGPPTVTPSSRLKIGRQTSQKTSPHPSNTYFDSKVLSRTHAELWSENGKIYIRDLRSSNGTFINGNRLSPEGCESEPAEIKNEDLIEFGIDIISEDGSQVLHHKVAARAFTILDAHAADRAQHDWTNLYKVATLGTGMAGGSGADGQGGGNGGNGGAGGNTNGANGGAANQTGVGAGGSIMGPGAEGGLRRGKGGKSFDHVIALLQAEMSRMSAPGAGGPEAAKARAEAAARHRERLAKQRAAGSHDDTQNPDGTPLSPLDETAQRLTLLLSSLSTTRSQLDALRAASSQSESELQKEEEGGVEISKAQAGEVDDNETDASTLTITPSTPLQEEAPKSKDDAEGESTNNSPTDDTKENNQAPSSLASPVPKAAIAAASRLPALRNSLQTLRSSVRDVRASLLSQLRERELREADEQLANTTTSMRGSGPGAAGGSGGRGSAGWTVGGGSSGGGLHFGPPSSSSGGLGSPPKEPLPSLPPDAHSHESASGLGNLFSVRARAGSASSNGSGSSKRQHMTGQLRMSSVRSSNAFAASALGARNAPLSSPSGVLPQAPVPTSVPLPLEEPLDPHSPPPPSPSPGGRAQLLPDPHAYYATEASEGAGGATRNSSYFDQEMYGAFDGGDEEEDMEDEDEEGEQGEELDSGGSGDGKKRRRRRKRNGPPPTAPMQRSPPVPVPLWSPPSSTSTSVPMSSSTTVPVSLGMAAGDLTAPSASLSPPLEKEAEGGKGRKRSADEHFEAEEEEAIREAAELHQSLPVLTVPKGEDDGKERDSSSGEEAEANGPMLSVSVQGSGTAPTSTPSEGGPDEGGASVLENKEQNSQSRTAGSGLPSTITAARLDRAEAGIHELRAMLAVIQQQKSGGGQGKASASKKAAKPNETQRRRTKELGQRLDELERSILFKAKLDEEDEAAAAERESGRGLIALRERWLRGVMQAQAGGGVPAASATSEAEHKTKAEAVWDGLQTKFGIPLVAGVSGEQDVKEAVTA</sequence>
<dbReference type="GO" id="GO:0005737">
    <property type="term" value="C:cytoplasm"/>
    <property type="evidence" value="ECO:0007669"/>
    <property type="project" value="TreeGrafter"/>
</dbReference>
<dbReference type="SMART" id="SM00240">
    <property type="entry name" value="FHA"/>
    <property type="match status" value="1"/>
</dbReference>
<feature type="region of interest" description="Disordered" evidence="1">
    <location>
        <begin position="623"/>
        <end position="916"/>
    </location>
</feature>
<evidence type="ECO:0000256" key="1">
    <source>
        <dbReference type="SAM" id="MobiDB-lite"/>
    </source>
</evidence>
<dbReference type="Pfam" id="PF00498">
    <property type="entry name" value="FHA"/>
    <property type="match status" value="1"/>
</dbReference>
<dbReference type="InterPro" id="IPR008984">
    <property type="entry name" value="SMAD_FHA_dom_sf"/>
</dbReference>
<feature type="compositionally biased region" description="Polar residues" evidence="1">
    <location>
        <begin position="403"/>
        <end position="415"/>
    </location>
</feature>
<dbReference type="InterPro" id="IPR000253">
    <property type="entry name" value="FHA_dom"/>
</dbReference>
<dbReference type="PROSITE" id="PS50006">
    <property type="entry name" value="FHA_DOMAIN"/>
    <property type="match status" value="1"/>
</dbReference>
<feature type="domain" description="FHA" evidence="2">
    <location>
        <begin position="96"/>
        <end position="152"/>
    </location>
</feature>
<feature type="compositionally biased region" description="Polar residues" evidence="1">
    <location>
        <begin position="600"/>
        <end position="609"/>
    </location>
</feature>
<reference evidence="3" key="1">
    <citation type="journal article" date="2023" name="PhytoFront">
        <title>Draft Genome Resources of Seven Strains of Tilletia horrida, Causal Agent of Kernel Smut of Rice.</title>
        <authorList>
            <person name="Khanal S."/>
            <person name="Antony Babu S."/>
            <person name="Zhou X.G."/>
        </authorList>
    </citation>
    <scope>NUCLEOTIDE SEQUENCE</scope>
    <source>
        <strain evidence="3">TX6</strain>
    </source>
</reference>
<feature type="compositionally biased region" description="Polar residues" evidence="1">
    <location>
        <begin position="100"/>
        <end position="112"/>
    </location>
</feature>
<feature type="compositionally biased region" description="Pro residues" evidence="1">
    <location>
        <begin position="744"/>
        <end position="763"/>
    </location>
</feature>
<feature type="region of interest" description="Disordered" evidence="1">
    <location>
        <begin position="1"/>
        <end position="52"/>
    </location>
</feature>
<dbReference type="Gene3D" id="2.60.200.20">
    <property type="match status" value="1"/>
</dbReference>
<dbReference type="PANTHER" id="PTHR15715">
    <property type="entry name" value="CENTROSOMAL PROTEIN OF 170 KDA"/>
    <property type="match status" value="1"/>
</dbReference>
<feature type="region of interest" description="Disordered" evidence="1">
    <location>
        <begin position="501"/>
        <end position="609"/>
    </location>
</feature>
<feature type="compositionally biased region" description="Polar residues" evidence="1">
    <location>
        <begin position="870"/>
        <end position="884"/>
    </location>
</feature>
<dbReference type="EMBL" id="JAPDMZ010000058">
    <property type="protein sequence ID" value="KAK0552803.1"/>
    <property type="molecule type" value="Genomic_DNA"/>
</dbReference>
<feature type="compositionally biased region" description="Basic and acidic residues" evidence="1">
    <location>
        <begin position="307"/>
        <end position="316"/>
    </location>
</feature>
<feature type="compositionally biased region" description="Basic and acidic residues" evidence="1">
    <location>
        <begin position="802"/>
        <end position="819"/>
    </location>
</feature>
<evidence type="ECO:0000313" key="4">
    <source>
        <dbReference type="Proteomes" id="UP001176517"/>
    </source>
</evidence>
<proteinExistence type="predicted"/>
<evidence type="ECO:0000313" key="3">
    <source>
        <dbReference type="EMBL" id="KAK0552803.1"/>
    </source>
</evidence>
<feature type="compositionally biased region" description="Polar residues" evidence="1">
    <location>
        <begin position="1"/>
        <end position="15"/>
    </location>
</feature>
<dbReference type="InterPro" id="IPR051176">
    <property type="entry name" value="Cent_Immune-Sig_Mod"/>
</dbReference>
<feature type="region of interest" description="Disordered" evidence="1">
    <location>
        <begin position="939"/>
        <end position="973"/>
    </location>
</feature>
<evidence type="ECO:0000259" key="2">
    <source>
        <dbReference type="PROSITE" id="PS50006"/>
    </source>
</evidence>
<feature type="compositionally biased region" description="Low complexity" evidence="1">
    <location>
        <begin position="25"/>
        <end position="43"/>
    </location>
</feature>
<gene>
    <name evidence="3" type="ORF">OC846_002754</name>
</gene>
<organism evidence="3 4">
    <name type="scientific">Tilletia horrida</name>
    <dbReference type="NCBI Taxonomy" id="155126"/>
    <lineage>
        <taxon>Eukaryota</taxon>
        <taxon>Fungi</taxon>
        <taxon>Dikarya</taxon>
        <taxon>Basidiomycota</taxon>
        <taxon>Ustilaginomycotina</taxon>
        <taxon>Exobasidiomycetes</taxon>
        <taxon>Tilletiales</taxon>
        <taxon>Tilletiaceae</taxon>
        <taxon>Tilletia</taxon>
    </lineage>
</organism>
<feature type="compositionally biased region" description="Gly residues" evidence="1">
    <location>
        <begin position="511"/>
        <end position="539"/>
    </location>
</feature>
<name>A0AAN6GQ75_9BASI</name>
<feature type="compositionally biased region" description="Pro residues" evidence="1">
    <location>
        <begin position="653"/>
        <end position="662"/>
    </location>
</feature>
<feature type="region of interest" description="Disordered" evidence="1">
    <location>
        <begin position="367"/>
        <end position="456"/>
    </location>
</feature>
<feature type="compositionally biased region" description="Polar residues" evidence="1">
    <location>
        <begin position="901"/>
        <end position="916"/>
    </location>
</feature>
<feature type="compositionally biased region" description="Low complexity" evidence="1">
    <location>
        <begin position="579"/>
        <end position="595"/>
    </location>
</feature>
<accession>A0AAN6GQ75</accession>
<feature type="compositionally biased region" description="Acidic residues" evidence="1">
    <location>
        <begin position="705"/>
        <end position="726"/>
    </location>
</feature>
<feature type="compositionally biased region" description="Polar residues" evidence="1">
    <location>
        <begin position="429"/>
        <end position="450"/>
    </location>
</feature>
<feature type="compositionally biased region" description="Basic residues" evidence="1">
    <location>
        <begin position="734"/>
        <end position="743"/>
    </location>
</feature>